<evidence type="ECO:0000313" key="7">
    <source>
        <dbReference type="Proteomes" id="UP001649381"/>
    </source>
</evidence>
<protein>
    <submittedName>
        <fullName evidence="6">DUF4870 domain-containing protein</fullName>
    </submittedName>
</protein>
<dbReference type="EMBL" id="JAKIJS010000001">
    <property type="protein sequence ID" value="MCF6138795.1"/>
    <property type="molecule type" value="Genomic_DNA"/>
</dbReference>
<comment type="subcellular location">
    <subcellularLocation>
        <location evidence="1">Membrane</location>
        <topology evidence="1">Multi-pass membrane protein</topology>
    </subcellularLocation>
</comment>
<dbReference type="Pfam" id="PF09685">
    <property type="entry name" value="MamF_MmsF"/>
    <property type="match status" value="1"/>
</dbReference>
<evidence type="ECO:0000313" key="6">
    <source>
        <dbReference type="EMBL" id="MCF6138795.1"/>
    </source>
</evidence>
<organism evidence="6 7">
    <name type="scientific">Pseudalkalibacillus berkeleyi</name>
    <dbReference type="NCBI Taxonomy" id="1069813"/>
    <lineage>
        <taxon>Bacteria</taxon>
        <taxon>Bacillati</taxon>
        <taxon>Bacillota</taxon>
        <taxon>Bacilli</taxon>
        <taxon>Bacillales</taxon>
        <taxon>Fictibacillaceae</taxon>
        <taxon>Pseudalkalibacillus</taxon>
    </lineage>
</organism>
<keyword evidence="4 5" id="KW-0472">Membrane</keyword>
<reference evidence="6 7" key="1">
    <citation type="submission" date="2022-01" db="EMBL/GenBank/DDBJ databases">
        <title>Alkalihalobacillus sp. EGI L200015, a novel bacterium isolated from a salt lake sediment.</title>
        <authorList>
            <person name="Gao L."/>
            <person name="Fang B.-Z."/>
            <person name="Li W.-J."/>
        </authorList>
    </citation>
    <scope>NUCLEOTIDE SEQUENCE [LARGE SCALE GENOMIC DNA]</scope>
    <source>
        <strain evidence="6 7">KCTC 12718</strain>
    </source>
</reference>
<keyword evidence="3 5" id="KW-1133">Transmembrane helix</keyword>
<dbReference type="Proteomes" id="UP001649381">
    <property type="component" value="Unassembled WGS sequence"/>
</dbReference>
<sequence length="120" mass="13647">MTEDLNALSKEEKNWGMFIHLAAFAGYLTVALGFIVGPLILWLMKKDESEYANFHGKEALNFQISFLIYGAISGLLIFVLIGFILLPIVALLQLIFMIIGTIRASEGTYYRYPMTIRFFK</sequence>
<keyword evidence="2 5" id="KW-0812">Transmembrane</keyword>
<evidence type="ECO:0000256" key="5">
    <source>
        <dbReference type="SAM" id="Phobius"/>
    </source>
</evidence>
<feature type="transmembrane region" description="Helical" evidence="5">
    <location>
        <begin position="64"/>
        <end position="85"/>
    </location>
</feature>
<dbReference type="RefSeq" id="WP_236336825.1">
    <property type="nucleotide sequence ID" value="NZ_JAKIJS010000001.1"/>
</dbReference>
<evidence type="ECO:0000256" key="4">
    <source>
        <dbReference type="ARBA" id="ARBA00023136"/>
    </source>
</evidence>
<proteinExistence type="predicted"/>
<keyword evidence="7" id="KW-1185">Reference proteome</keyword>
<evidence type="ECO:0000256" key="2">
    <source>
        <dbReference type="ARBA" id="ARBA00022692"/>
    </source>
</evidence>
<name>A0ABS9H4A8_9BACL</name>
<dbReference type="InterPro" id="IPR019109">
    <property type="entry name" value="MamF_MmsF"/>
</dbReference>
<accession>A0ABS9H4A8</accession>
<feature type="transmembrane region" description="Helical" evidence="5">
    <location>
        <begin position="18"/>
        <end position="43"/>
    </location>
</feature>
<evidence type="ECO:0000256" key="1">
    <source>
        <dbReference type="ARBA" id="ARBA00004141"/>
    </source>
</evidence>
<comment type="caution">
    <text evidence="6">The sequence shown here is derived from an EMBL/GenBank/DDBJ whole genome shotgun (WGS) entry which is preliminary data.</text>
</comment>
<gene>
    <name evidence="6" type="ORF">L2716_13745</name>
</gene>
<evidence type="ECO:0000256" key="3">
    <source>
        <dbReference type="ARBA" id="ARBA00022989"/>
    </source>
</evidence>